<comment type="caution">
    <text evidence="1">The sequence shown here is derived from an EMBL/GenBank/DDBJ whole genome shotgun (WGS) entry which is preliminary data.</text>
</comment>
<evidence type="ECO:0000313" key="1">
    <source>
        <dbReference type="EMBL" id="RYO93893.1"/>
    </source>
</evidence>
<sequence length="161" mass="16814">MAPYTMKIEIRNHTPSEVAYVASARLSGDGYVSSTGYNVSASSTGEGASLSKGGGHEGLFIATLFSISGFSQNLLVWSSMSAASGGKVIVQLAFIDPDKSVTSLPDACYNRPESLGLTSTKAEGQGTVNGHRGGFNATLESCERNYPDAACTVSLGYWEVL</sequence>
<accession>A0ABY0HM96</accession>
<proteinExistence type="predicted"/>
<dbReference type="EMBL" id="QJNS01000014">
    <property type="protein sequence ID" value="RYO93893.1"/>
    <property type="molecule type" value="Genomic_DNA"/>
</dbReference>
<reference evidence="1 2" key="1">
    <citation type="submission" date="2018-06" db="EMBL/GenBank/DDBJ databases">
        <title>Complete Genomes of Monosporascus.</title>
        <authorList>
            <person name="Robinson A.J."/>
            <person name="Natvig D.O."/>
        </authorList>
    </citation>
    <scope>NUCLEOTIDE SEQUENCE [LARGE SCALE GENOMIC DNA]</scope>
    <source>
        <strain evidence="1 2">CBS 609.92</strain>
    </source>
</reference>
<name>A0ABY0HM96_9PEZI</name>
<organism evidence="1 2">
    <name type="scientific">Monosporascus cannonballus</name>
    <dbReference type="NCBI Taxonomy" id="155416"/>
    <lineage>
        <taxon>Eukaryota</taxon>
        <taxon>Fungi</taxon>
        <taxon>Dikarya</taxon>
        <taxon>Ascomycota</taxon>
        <taxon>Pezizomycotina</taxon>
        <taxon>Sordariomycetes</taxon>
        <taxon>Xylariomycetidae</taxon>
        <taxon>Xylariales</taxon>
        <taxon>Xylariales incertae sedis</taxon>
        <taxon>Monosporascus</taxon>
    </lineage>
</organism>
<gene>
    <name evidence="1" type="ORF">DL762_000848</name>
</gene>
<evidence type="ECO:0000313" key="2">
    <source>
        <dbReference type="Proteomes" id="UP000294003"/>
    </source>
</evidence>
<protein>
    <submittedName>
        <fullName evidence="1">Uncharacterized protein</fullName>
    </submittedName>
</protein>
<keyword evidence="2" id="KW-1185">Reference proteome</keyword>
<dbReference type="Proteomes" id="UP000294003">
    <property type="component" value="Unassembled WGS sequence"/>
</dbReference>